<sequence>MNNPQYQYPFNPSNTSAEAALGRPRSWDQNNRERDQSPHVTFAVMDGQQRQSSPRHYRSRRVNNYSSAGTSTVAESGSDASDDSEDDDIRSYQPEPYASEYIPTSPWFPSDQNDLPRSGGAWGPTYVTPGNSLGPAPVFSDSMRNNQPGYNTYFQAGSSSSPLWGGQPLYEHAQLYASYSPWSVGLVAHPPFPQPAFPQGTQPLGSHPHGPIPGGGYVRAGEGIQGMWREDLGKSRPTEPLRRKDPRANIFQRPEAIGDQDKAEDIRQEQRKREERIQRNYHEEAISPRNQGDRQQTGRLGTSEIGLSMSTTDVVAHLVKHGYKDLTDSVDLTTSNEYPVSNGGFSDVYRGYLKDRTQVAIKALRVSASSLSQDPKHLKRVARELHTWSKCKHPNVLPLLGLSIFRDRIGMVSPWMKKGCLPRYLEQVPDIDLYSLVWSFFNPFAEFTKLFCSYQCMQICDGLSYMHKIGIIHGDLKGTNILISDEGVPLLTDFGNALLAQYTLKFTQTTSTNTLTMRWAAPELIEESSEHNKATDVYALGMTICEALTGKVPYYGKSETSTMYLVTMRKTPPERPQNMCGPHKTGDQLWNLLLRCWSFEPTERPSSAEVLSVIGTITSE</sequence>
<dbReference type="InterPro" id="IPR051681">
    <property type="entry name" value="Ser/Thr_Kinases-Pseudokinases"/>
</dbReference>
<dbReference type="SMART" id="SM00220">
    <property type="entry name" value="S_TKc"/>
    <property type="match status" value="1"/>
</dbReference>
<evidence type="ECO:0000313" key="3">
    <source>
        <dbReference type="EMBL" id="CAE6456069.1"/>
    </source>
</evidence>
<feature type="region of interest" description="Disordered" evidence="1">
    <location>
        <begin position="1"/>
        <end position="128"/>
    </location>
</feature>
<proteinExistence type="predicted"/>
<feature type="region of interest" description="Disordered" evidence="1">
    <location>
        <begin position="229"/>
        <end position="298"/>
    </location>
</feature>
<feature type="compositionally biased region" description="Basic and acidic residues" evidence="1">
    <location>
        <begin position="229"/>
        <end position="247"/>
    </location>
</feature>
<organism evidence="3 4">
    <name type="scientific">Rhizoctonia solani</name>
    <dbReference type="NCBI Taxonomy" id="456999"/>
    <lineage>
        <taxon>Eukaryota</taxon>
        <taxon>Fungi</taxon>
        <taxon>Dikarya</taxon>
        <taxon>Basidiomycota</taxon>
        <taxon>Agaricomycotina</taxon>
        <taxon>Agaricomycetes</taxon>
        <taxon>Cantharellales</taxon>
        <taxon>Ceratobasidiaceae</taxon>
        <taxon>Rhizoctonia</taxon>
    </lineage>
</organism>
<dbReference type="PROSITE" id="PS00108">
    <property type="entry name" value="PROTEIN_KINASE_ST"/>
    <property type="match status" value="1"/>
</dbReference>
<feature type="compositionally biased region" description="Basic and acidic residues" evidence="1">
    <location>
        <begin position="259"/>
        <end position="286"/>
    </location>
</feature>
<accession>A0A8H3GLN2</accession>
<dbReference type="GO" id="GO:0005524">
    <property type="term" value="F:ATP binding"/>
    <property type="evidence" value="ECO:0007669"/>
    <property type="project" value="InterPro"/>
</dbReference>
<dbReference type="InterPro" id="IPR011009">
    <property type="entry name" value="Kinase-like_dom_sf"/>
</dbReference>
<dbReference type="AlphaFoldDB" id="A0A8H3GLN2"/>
<dbReference type="PANTHER" id="PTHR44329">
    <property type="entry name" value="SERINE/THREONINE-PROTEIN KINASE TNNI3K-RELATED"/>
    <property type="match status" value="1"/>
</dbReference>
<evidence type="ECO:0000313" key="4">
    <source>
        <dbReference type="Proteomes" id="UP000663843"/>
    </source>
</evidence>
<reference evidence="3" key="1">
    <citation type="submission" date="2021-01" db="EMBL/GenBank/DDBJ databases">
        <authorList>
            <person name="Kaushik A."/>
        </authorList>
    </citation>
    <scope>NUCLEOTIDE SEQUENCE</scope>
    <source>
        <strain evidence="3">AG2-2IIIB</strain>
    </source>
</reference>
<feature type="domain" description="Protein kinase" evidence="2">
    <location>
        <begin position="334"/>
        <end position="620"/>
    </location>
</feature>
<dbReference type="EMBL" id="CAJMWT010002840">
    <property type="protein sequence ID" value="CAE6456069.1"/>
    <property type="molecule type" value="Genomic_DNA"/>
</dbReference>
<comment type="caution">
    <text evidence="3">The sequence shown here is derived from an EMBL/GenBank/DDBJ whole genome shotgun (WGS) entry which is preliminary data.</text>
</comment>
<dbReference type="Proteomes" id="UP000663843">
    <property type="component" value="Unassembled WGS sequence"/>
</dbReference>
<name>A0A8H3GLN2_9AGAM</name>
<dbReference type="PROSITE" id="PS50011">
    <property type="entry name" value="PROTEIN_KINASE_DOM"/>
    <property type="match status" value="1"/>
</dbReference>
<dbReference type="InterPro" id="IPR001245">
    <property type="entry name" value="Ser-Thr/Tyr_kinase_cat_dom"/>
</dbReference>
<feature type="compositionally biased region" description="Polar residues" evidence="1">
    <location>
        <begin position="288"/>
        <end position="298"/>
    </location>
</feature>
<protein>
    <recommendedName>
        <fullName evidence="2">Protein kinase domain-containing protein</fullName>
    </recommendedName>
</protein>
<evidence type="ECO:0000256" key="1">
    <source>
        <dbReference type="SAM" id="MobiDB-lite"/>
    </source>
</evidence>
<feature type="compositionally biased region" description="Polar residues" evidence="1">
    <location>
        <begin position="62"/>
        <end position="73"/>
    </location>
</feature>
<feature type="compositionally biased region" description="Polar residues" evidence="1">
    <location>
        <begin position="1"/>
        <end position="17"/>
    </location>
</feature>
<dbReference type="Gene3D" id="1.10.510.10">
    <property type="entry name" value="Transferase(Phosphotransferase) domain 1"/>
    <property type="match status" value="1"/>
</dbReference>
<dbReference type="InterPro" id="IPR000719">
    <property type="entry name" value="Prot_kinase_dom"/>
</dbReference>
<gene>
    <name evidence="3" type="ORF">RDB_LOCUS91726</name>
</gene>
<dbReference type="GO" id="GO:0004674">
    <property type="term" value="F:protein serine/threonine kinase activity"/>
    <property type="evidence" value="ECO:0007669"/>
    <property type="project" value="TreeGrafter"/>
</dbReference>
<dbReference type="InterPro" id="IPR008271">
    <property type="entry name" value="Ser/Thr_kinase_AS"/>
</dbReference>
<dbReference type="SUPFAM" id="SSF56112">
    <property type="entry name" value="Protein kinase-like (PK-like)"/>
    <property type="match status" value="1"/>
</dbReference>
<dbReference type="Pfam" id="PF07714">
    <property type="entry name" value="PK_Tyr_Ser-Thr"/>
    <property type="match status" value="1"/>
</dbReference>
<evidence type="ECO:0000259" key="2">
    <source>
        <dbReference type="PROSITE" id="PS50011"/>
    </source>
</evidence>